<dbReference type="SUPFAM" id="SSF51735">
    <property type="entry name" value="NAD(P)-binding Rossmann-fold domains"/>
    <property type="match status" value="1"/>
</dbReference>
<dbReference type="Pfam" id="PF01370">
    <property type="entry name" value="Epimerase"/>
    <property type="match status" value="1"/>
</dbReference>
<evidence type="ECO:0000256" key="1">
    <source>
        <dbReference type="ARBA" id="ARBA00007637"/>
    </source>
</evidence>
<reference evidence="3 4" key="1">
    <citation type="submission" date="2006-10" db="EMBL/GenBank/DDBJ databases">
        <title>Complete sequence of chromosome of Pelobacter propionicus DSM 2379.</title>
        <authorList>
            <consortium name="US DOE Joint Genome Institute"/>
            <person name="Copeland A."/>
            <person name="Lucas S."/>
            <person name="Lapidus A."/>
            <person name="Barry K."/>
            <person name="Detter J.C."/>
            <person name="Glavina del Rio T."/>
            <person name="Hammon N."/>
            <person name="Israni S."/>
            <person name="Dalin E."/>
            <person name="Tice H."/>
            <person name="Pitluck S."/>
            <person name="Saunders E."/>
            <person name="Brettin T."/>
            <person name="Bruce D."/>
            <person name="Han C."/>
            <person name="Tapia R."/>
            <person name="Schmutz J."/>
            <person name="Larimer F."/>
            <person name="Land M."/>
            <person name="Hauser L."/>
            <person name="Kyrpides N."/>
            <person name="Kim E."/>
            <person name="Lovley D."/>
            <person name="Richardson P."/>
        </authorList>
    </citation>
    <scope>NUCLEOTIDE SEQUENCE [LARGE SCALE GENOMIC DNA]</scope>
    <source>
        <strain evidence="4">DSM 2379 / NBRC 103807 / OttBd1</strain>
    </source>
</reference>
<organism evidence="3 4">
    <name type="scientific">Pelobacter propionicus (strain DSM 2379 / NBRC 103807 / OttBd1)</name>
    <dbReference type="NCBI Taxonomy" id="338966"/>
    <lineage>
        <taxon>Bacteria</taxon>
        <taxon>Pseudomonadati</taxon>
        <taxon>Thermodesulfobacteriota</taxon>
        <taxon>Desulfuromonadia</taxon>
        <taxon>Desulfuromonadales</taxon>
        <taxon>Desulfuromonadaceae</taxon>
        <taxon>Pelobacter</taxon>
    </lineage>
</organism>
<dbReference type="RefSeq" id="WP_011737156.1">
    <property type="nucleotide sequence ID" value="NC_008609.1"/>
</dbReference>
<sequence length="284" mass="31887">MKILLTGATGFVGSHVIRRLIERGHNVTVVVRDQTKILSCPLLRDTDIICGDILEPAFVLKVPPDSFDAVMHLAWPYLPDYYSMRHLEAAFPASFQFLKLLIQLGVRQVLVTGTCFEYGLRNGPLSEEMDTHPVTPYALSKDILRRALEMLQKDIQFTLQWARPFYMYGTGQNPCSLLAQLDASIERGDKVFNMSDGEQLRDYLAVETVAGHLAELVERPQFDGILNICSGTPISVRRLVEERISVRGAAIRLNLGHYPYPAHEPMAFWGDATKMSKTLAPSSH</sequence>
<dbReference type="Gene3D" id="3.90.25.10">
    <property type="entry name" value="UDP-galactose 4-epimerase, domain 1"/>
    <property type="match status" value="1"/>
</dbReference>
<dbReference type="OrthoDB" id="9801785at2"/>
<evidence type="ECO:0000313" key="3">
    <source>
        <dbReference type="EMBL" id="ABL00939.1"/>
    </source>
</evidence>
<dbReference type="Gene3D" id="3.40.50.720">
    <property type="entry name" value="NAD(P)-binding Rossmann-like Domain"/>
    <property type="match status" value="1"/>
</dbReference>
<evidence type="ECO:0000313" key="4">
    <source>
        <dbReference type="Proteomes" id="UP000006732"/>
    </source>
</evidence>
<dbReference type="STRING" id="338966.Ppro_3346"/>
<dbReference type="EMBL" id="CP000482">
    <property type="protein sequence ID" value="ABL00939.1"/>
    <property type="molecule type" value="Genomic_DNA"/>
</dbReference>
<dbReference type="AlphaFoldDB" id="A1AUB8"/>
<feature type="domain" description="NAD-dependent epimerase/dehydratase" evidence="2">
    <location>
        <begin position="3"/>
        <end position="228"/>
    </location>
</feature>
<dbReference type="HOGENOM" id="CLU_007383_1_6_7"/>
<evidence type="ECO:0000259" key="2">
    <source>
        <dbReference type="Pfam" id="PF01370"/>
    </source>
</evidence>
<accession>A1AUB8</accession>
<dbReference type="KEGG" id="ppd:Ppro_3346"/>
<dbReference type="PANTHER" id="PTHR43000">
    <property type="entry name" value="DTDP-D-GLUCOSE 4,6-DEHYDRATASE-RELATED"/>
    <property type="match status" value="1"/>
</dbReference>
<comment type="similarity">
    <text evidence="1">Belongs to the NAD(P)-dependent epimerase/dehydratase family.</text>
</comment>
<gene>
    <name evidence="3" type="ordered locus">Ppro_3346</name>
</gene>
<proteinExistence type="inferred from homology"/>
<dbReference type="CDD" id="cd08946">
    <property type="entry name" value="SDR_e"/>
    <property type="match status" value="1"/>
</dbReference>
<dbReference type="InterPro" id="IPR036291">
    <property type="entry name" value="NAD(P)-bd_dom_sf"/>
</dbReference>
<dbReference type="eggNOG" id="COG0451">
    <property type="taxonomic scope" value="Bacteria"/>
</dbReference>
<keyword evidence="4" id="KW-1185">Reference proteome</keyword>
<name>A1AUB8_PELPD</name>
<protein>
    <submittedName>
        <fullName evidence="3">NAD-dependent epimerase/dehydratase</fullName>
    </submittedName>
</protein>
<dbReference type="InterPro" id="IPR001509">
    <property type="entry name" value="Epimerase_deHydtase"/>
</dbReference>
<dbReference type="Proteomes" id="UP000006732">
    <property type="component" value="Chromosome"/>
</dbReference>